<proteinExistence type="predicted"/>
<gene>
    <name evidence="2" type="ordered locus">SE_0155</name>
</gene>
<feature type="compositionally biased region" description="Basic and acidic residues" evidence="1">
    <location>
        <begin position="1"/>
        <end position="11"/>
    </location>
</feature>
<evidence type="ECO:0000256" key="1">
    <source>
        <dbReference type="SAM" id="MobiDB-lite"/>
    </source>
</evidence>
<feature type="region of interest" description="Disordered" evidence="1">
    <location>
        <begin position="1"/>
        <end position="32"/>
    </location>
</feature>
<reference evidence="2 3" key="1">
    <citation type="journal article" date="2003" name="Mol. Microbiol.">
        <title>Genome-based analysis of virulence genes in a non-biofilm-forming Staphylococcus epidermidis strain (ATCC 12228).</title>
        <authorList>
            <person name="Zhang Y.Q."/>
            <person name="Ren S.X."/>
            <person name="Li H.L."/>
            <person name="Wang Y.X."/>
            <person name="Fu G."/>
            <person name="Yang J."/>
            <person name="Qin Z.Q."/>
            <person name="Miao Y.G."/>
            <person name="Wang W.Y."/>
            <person name="Chen R.S."/>
            <person name="Shen Y."/>
            <person name="Chen Z."/>
            <person name="Yuan Z.H."/>
            <person name="Zhao G.P."/>
            <person name="Qu D."/>
            <person name="Danchin A."/>
            <person name="Wen Y.M."/>
        </authorList>
    </citation>
    <scope>NUCLEOTIDE SEQUENCE [LARGE SCALE GENOMIC DNA]</scope>
    <source>
        <strain evidence="3">ATCC 12228 / FDA PCI 1200</strain>
    </source>
</reference>
<name>A0A0H2VEP9_STAES</name>
<evidence type="ECO:0000313" key="2">
    <source>
        <dbReference type="EMBL" id="AAO03752.1"/>
    </source>
</evidence>
<accession>A0A0H2VEP9</accession>
<protein>
    <submittedName>
        <fullName evidence="2">Uncharacterized protein</fullName>
    </submittedName>
</protein>
<dbReference type="KEGG" id="sep:SE_0155"/>
<organism evidence="2 3">
    <name type="scientific">Staphylococcus epidermidis (strain ATCC 12228 / FDA PCI 1200)</name>
    <dbReference type="NCBI Taxonomy" id="176280"/>
    <lineage>
        <taxon>Bacteria</taxon>
        <taxon>Bacillati</taxon>
        <taxon>Bacillota</taxon>
        <taxon>Bacilli</taxon>
        <taxon>Bacillales</taxon>
        <taxon>Staphylococcaceae</taxon>
        <taxon>Staphylococcus</taxon>
    </lineage>
</organism>
<sequence length="32" mass="3796">MNHPHVEEEKVNNNITTGLDKENNNYKNQSFH</sequence>
<dbReference type="Proteomes" id="UP000001411">
    <property type="component" value="Chromosome"/>
</dbReference>
<dbReference type="AlphaFoldDB" id="A0A0H2VEP9"/>
<dbReference type="HOGENOM" id="CLU_3391509_0_0_9"/>
<dbReference type="EMBL" id="AE015929">
    <property type="protein sequence ID" value="AAO03752.1"/>
    <property type="molecule type" value="Genomic_DNA"/>
</dbReference>
<evidence type="ECO:0000313" key="3">
    <source>
        <dbReference type="Proteomes" id="UP000001411"/>
    </source>
</evidence>